<accession>A0A1V9YF25</accession>
<keyword evidence="2" id="KW-1185">Reference proteome</keyword>
<sequence length="252" mass="27210">MGGGVSTGATAGLETLAAADQEAAQAQYAELIASGTLEEEAVQTVRTRFTANAVTIALPQLLDAISAAVARGKTPLVVDASDRVSTFFSYRQCTLLDGKKMAMDKSMRKVPVPIIMEEARGRLVGALKCGHPCVVALSQCVVDFARTFNDTVLGPDVTDGGRLGYFPADIVFANAGKGLHKVVDALFRPADTKDTSGIPLCHNPDDFYVVVTSSFKHADFEKYLFKPDMGLPLPKYRYEFILVEQELLEEDL</sequence>
<proteinExistence type="predicted"/>
<dbReference type="EMBL" id="JNBR01001915">
    <property type="protein sequence ID" value="OQR84296.1"/>
    <property type="molecule type" value="Genomic_DNA"/>
</dbReference>
<organism evidence="1 2">
    <name type="scientific">Achlya hypogyna</name>
    <name type="common">Oomycete</name>
    <name type="synonym">Protoachlya hypogyna</name>
    <dbReference type="NCBI Taxonomy" id="1202772"/>
    <lineage>
        <taxon>Eukaryota</taxon>
        <taxon>Sar</taxon>
        <taxon>Stramenopiles</taxon>
        <taxon>Oomycota</taxon>
        <taxon>Saprolegniomycetes</taxon>
        <taxon>Saprolegniales</taxon>
        <taxon>Achlyaceae</taxon>
        <taxon>Achlya</taxon>
    </lineage>
</organism>
<protein>
    <submittedName>
        <fullName evidence="1">Uncharacterized protein</fullName>
    </submittedName>
</protein>
<name>A0A1V9YF25_ACHHY</name>
<gene>
    <name evidence="1" type="ORF">ACHHYP_13551</name>
</gene>
<dbReference type="OrthoDB" id="72057at2759"/>
<dbReference type="Proteomes" id="UP000243579">
    <property type="component" value="Unassembled WGS sequence"/>
</dbReference>
<comment type="caution">
    <text evidence="1">The sequence shown here is derived from an EMBL/GenBank/DDBJ whole genome shotgun (WGS) entry which is preliminary data.</text>
</comment>
<evidence type="ECO:0000313" key="1">
    <source>
        <dbReference type="EMBL" id="OQR84296.1"/>
    </source>
</evidence>
<reference evidence="1 2" key="1">
    <citation type="journal article" date="2014" name="Genome Biol. Evol.">
        <title>The secreted proteins of Achlya hypogyna and Thraustotheca clavata identify the ancestral oomycete secretome and reveal gene acquisitions by horizontal gene transfer.</title>
        <authorList>
            <person name="Misner I."/>
            <person name="Blouin N."/>
            <person name="Leonard G."/>
            <person name="Richards T.A."/>
            <person name="Lane C.E."/>
        </authorList>
    </citation>
    <scope>NUCLEOTIDE SEQUENCE [LARGE SCALE GENOMIC DNA]</scope>
    <source>
        <strain evidence="1 2">ATCC 48635</strain>
    </source>
</reference>
<evidence type="ECO:0000313" key="2">
    <source>
        <dbReference type="Proteomes" id="UP000243579"/>
    </source>
</evidence>
<dbReference type="AlphaFoldDB" id="A0A1V9YF25"/>